<accession>A0A1L9NG04</accession>
<sequence length="175" mass="19280">MASAYLDRHISYWQHNMPRTRRCCTFGAIGKAVSKQASAAASSRPQVLTHQGLSGPVTQIRGSASGVDACHGMPRPYHQNSIGSLLPDLRTEMQDDPDVAPKYGYHPTKMTNGPYARYTHRFLTHRRREFRDRVGRSGDGRHAAPQGAKRGVPFLRSVIAKISVGPAGRSSNSRK</sequence>
<dbReference type="Proteomes" id="UP000184304">
    <property type="component" value="Unassembled WGS sequence"/>
</dbReference>
<reference evidence="3" key="1">
    <citation type="journal article" date="2017" name="Genome Biol.">
        <title>Comparative genomics reveals high biological diversity and specific adaptations in the industrially and medically important fungal genus Aspergillus.</title>
        <authorList>
            <person name="de Vries R.P."/>
            <person name="Riley R."/>
            <person name="Wiebenga A."/>
            <person name="Aguilar-Osorio G."/>
            <person name="Amillis S."/>
            <person name="Uchima C.A."/>
            <person name="Anderluh G."/>
            <person name="Asadollahi M."/>
            <person name="Askin M."/>
            <person name="Barry K."/>
            <person name="Battaglia E."/>
            <person name="Bayram O."/>
            <person name="Benocci T."/>
            <person name="Braus-Stromeyer S.A."/>
            <person name="Caldana C."/>
            <person name="Canovas D."/>
            <person name="Cerqueira G.C."/>
            <person name="Chen F."/>
            <person name="Chen W."/>
            <person name="Choi C."/>
            <person name="Clum A."/>
            <person name="Dos Santos R.A."/>
            <person name="Damasio A.R."/>
            <person name="Diallinas G."/>
            <person name="Emri T."/>
            <person name="Fekete E."/>
            <person name="Flipphi M."/>
            <person name="Freyberg S."/>
            <person name="Gallo A."/>
            <person name="Gournas C."/>
            <person name="Habgood R."/>
            <person name="Hainaut M."/>
            <person name="Harispe M.L."/>
            <person name="Henrissat B."/>
            <person name="Hilden K.S."/>
            <person name="Hope R."/>
            <person name="Hossain A."/>
            <person name="Karabika E."/>
            <person name="Karaffa L."/>
            <person name="Karanyi Z."/>
            <person name="Krasevec N."/>
            <person name="Kuo A."/>
            <person name="Kusch H."/>
            <person name="LaButti K."/>
            <person name="Lagendijk E.L."/>
            <person name="Lapidus A."/>
            <person name="Levasseur A."/>
            <person name="Lindquist E."/>
            <person name="Lipzen A."/>
            <person name="Logrieco A.F."/>
            <person name="MacCabe A."/>
            <person name="Maekelae M.R."/>
            <person name="Malavazi I."/>
            <person name="Melin P."/>
            <person name="Meyer V."/>
            <person name="Mielnichuk N."/>
            <person name="Miskei M."/>
            <person name="Molnar A.P."/>
            <person name="Mule G."/>
            <person name="Ngan C.Y."/>
            <person name="Orejas M."/>
            <person name="Orosz E."/>
            <person name="Ouedraogo J.P."/>
            <person name="Overkamp K.M."/>
            <person name="Park H.-S."/>
            <person name="Perrone G."/>
            <person name="Piumi F."/>
            <person name="Punt P.J."/>
            <person name="Ram A.F."/>
            <person name="Ramon A."/>
            <person name="Rauscher S."/>
            <person name="Record E."/>
            <person name="Riano-Pachon D.M."/>
            <person name="Robert V."/>
            <person name="Roehrig J."/>
            <person name="Ruller R."/>
            <person name="Salamov A."/>
            <person name="Salih N.S."/>
            <person name="Samson R.A."/>
            <person name="Sandor E."/>
            <person name="Sanguinetti M."/>
            <person name="Schuetze T."/>
            <person name="Sepcic K."/>
            <person name="Shelest E."/>
            <person name="Sherlock G."/>
            <person name="Sophianopoulou V."/>
            <person name="Squina F.M."/>
            <person name="Sun H."/>
            <person name="Susca A."/>
            <person name="Todd R.B."/>
            <person name="Tsang A."/>
            <person name="Unkles S.E."/>
            <person name="van de Wiele N."/>
            <person name="van Rossen-Uffink D."/>
            <person name="Oliveira J.V."/>
            <person name="Vesth T.C."/>
            <person name="Visser J."/>
            <person name="Yu J.-H."/>
            <person name="Zhou M."/>
            <person name="Andersen M.R."/>
            <person name="Archer D.B."/>
            <person name="Baker S.E."/>
            <person name="Benoit I."/>
            <person name="Brakhage A.A."/>
            <person name="Braus G.H."/>
            <person name="Fischer R."/>
            <person name="Frisvad J.C."/>
            <person name="Goldman G.H."/>
            <person name="Houbraken J."/>
            <person name="Oakley B."/>
            <person name="Pocsi I."/>
            <person name="Scazzocchio C."/>
            <person name="Seiboth B."/>
            <person name="vanKuyk P.A."/>
            <person name="Wortman J."/>
            <person name="Dyer P.S."/>
            <person name="Grigoriev I.V."/>
        </authorList>
    </citation>
    <scope>NUCLEOTIDE SEQUENCE [LARGE SCALE GENOMIC DNA]</scope>
    <source>
        <strain evidence="3">CBS 134.48</strain>
    </source>
</reference>
<gene>
    <name evidence="2" type="ORF">ASPTUDRAFT_61505</name>
</gene>
<feature type="region of interest" description="Disordered" evidence="1">
    <location>
        <begin position="133"/>
        <end position="152"/>
    </location>
</feature>
<evidence type="ECO:0000313" key="3">
    <source>
        <dbReference type="Proteomes" id="UP000184304"/>
    </source>
</evidence>
<name>A0A1L9NG04_ASPTC</name>
<dbReference type="AlphaFoldDB" id="A0A1L9NG04"/>
<dbReference type="OMA" id="THRRREF"/>
<dbReference type="VEuPathDB" id="FungiDB:ASPTUDRAFT_61505"/>
<proteinExistence type="predicted"/>
<protein>
    <submittedName>
        <fullName evidence="2">Uncharacterized protein</fullName>
    </submittedName>
</protein>
<feature type="compositionally biased region" description="Basic and acidic residues" evidence="1">
    <location>
        <begin position="133"/>
        <end position="142"/>
    </location>
</feature>
<dbReference type="EMBL" id="KV878180">
    <property type="protein sequence ID" value="OJI88112.1"/>
    <property type="molecule type" value="Genomic_DNA"/>
</dbReference>
<organism evidence="2 3">
    <name type="scientific">Aspergillus tubingensis (strain CBS 134.48)</name>
    <dbReference type="NCBI Taxonomy" id="767770"/>
    <lineage>
        <taxon>Eukaryota</taxon>
        <taxon>Fungi</taxon>
        <taxon>Dikarya</taxon>
        <taxon>Ascomycota</taxon>
        <taxon>Pezizomycotina</taxon>
        <taxon>Eurotiomycetes</taxon>
        <taxon>Eurotiomycetidae</taxon>
        <taxon>Eurotiales</taxon>
        <taxon>Aspergillaceae</taxon>
        <taxon>Aspergillus</taxon>
        <taxon>Aspergillus subgen. Circumdati</taxon>
    </lineage>
</organism>
<evidence type="ECO:0000256" key="1">
    <source>
        <dbReference type="SAM" id="MobiDB-lite"/>
    </source>
</evidence>
<keyword evidence="3" id="KW-1185">Reference proteome</keyword>
<evidence type="ECO:0000313" key="2">
    <source>
        <dbReference type="EMBL" id="OJI88112.1"/>
    </source>
</evidence>